<keyword evidence="1" id="KW-0732">Signal</keyword>
<feature type="chain" id="PRO_5047116633" evidence="1">
    <location>
        <begin position="28"/>
        <end position="410"/>
    </location>
</feature>
<dbReference type="InterPro" id="IPR005152">
    <property type="entry name" value="Lipase_secreted"/>
</dbReference>
<sequence>MRKLRRISAALLLTAVAAAAVGTPAAAAPPGADRGALLARHPIATYDSRAEVDSLLTAAGFHPTTSRYGVSLHQLVYRTVDGHGRPTTASGLLALPRDGGRHLRTVSFGHGTSVYRGDAPSVAPDDTFLTGPAITFASAGFAAVAPDYLGLGAGTGPHPWMDVPTETSASLDLLRAARTFVAERGRALDREVYAAGFSQGASAALGLSRALRDGADPWFRPAAVAPISGAYAMRRVEIPAAFTPEVTPRLGAAYMAYLLTAYDRSHDIYRDPSDVFAPGYTGMGELFDASHPGPEVLAALPDSIDGLLTARGRKLLLHPNARFAAALREADSVCEWTPAVPVRLYFSPGDEQAVNANTTACRSSFAARGVRVPAVDVGVDRSYSGLVHEGSELLAVPRIAAWFSQLAGSR</sequence>
<gene>
    <name evidence="2" type="ORF">ACTOB_006582</name>
</gene>
<keyword evidence="3" id="KW-1185">Reference proteome</keyword>
<organism evidence="2 3">
    <name type="scientific">Actinoplanes oblitus</name>
    <dbReference type="NCBI Taxonomy" id="3040509"/>
    <lineage>
        <taxon>Bacteria</taxon>
        <taxon>Bacillati</taxon>
        <taxon>Actinomycetota</taxon>
        <taxon>Actinomycetes</taxon>
        <taxon>Micromonosporales</taxon>
        <taxon>Micromonosporaceae</taxon>
        <taxon>Actinoplanes</taxon>
    </lineage>
</organism>
<dbReference type="InterPro" id="IPR029058">
    <property type="entry name" value="AB_hydrolase_fold"/>
</dbReference>
<dbReference type="Gene3D" id="1.10.260.160">
    <property type="match status" value="1"/>
</dbReference>
<evidence type="ECO:0000313" key="2">
    <source>
        <dbReference type="EMBL" id="WIM94551.1"/>
    </source>
</evidence>
<accession>A0ABY8W9N8</accession>
<reference evidence="2 3" key="1">
    <citation type="submission" date="2023-06" db="EMBL/GenBank/DDBJ databases">
        <authorList>
            <person name="Yushchuk O."/>
            <person name="Binda E."/>
            <person name="Ruckert-Reed C."/>
            <person name="Fedorenko V."/>
            <person name="Kalinowski J."/>
            <person name="Marinelli F."/>
        </authorList>
    </citation>
    <scope>NUCLEOTIDE SEQUENCE [LARGE SCALE GENOMIC DNA]</scope>
    <source>
        <strain evidence="2 3">NRRL 3884</strain>
    </source>
</reference>
<feature type="signal peptide" evidence="1">
    <location>
        <begin position="1"/>
        <end position="27"/>
    </location>
</feature>
<dbReference type="Gene3D" id="3.40.50.1820">
    <property type="entry name" value="alpha/beta hydrolase"/>
    <property type="match status" value="1"/>
</dbReference>
<dbReference type="PANTHER" id="PTHR34853">
    <property type="match status" value="1"/>
</dbReference>
<proteinExistence type="predicted"/>
<dbReference type="PANTHER" id="PTHR34853:SF1">
    <property type="entry name" value="LIPASE 5"/>
    <property type="match status" value="1"/>
</dbReference>
<dbReference type="EMBL" id="CP126980">
    <property type="protein sequence ID" value="WIM94551.1"/>
    <property type="molecule type" value="Genomic_DNA"/>
</dbReference>
<dbReference type="RefSeq" id="WP_284915769.1">
    <property type="nucleotide sequence ID" value="NZ_CP126980.1"/>
</dbReference>
<evidence type="ECO:0000256" key="1">
    <source>
        <dbReference type="SAM" id="SignalP"/>
    </source>
</evidence>
<dbReference type="PIRSF" id="PIRSF029171">
    <property type="entry name" value="Esterase_LipA"/>
    <property type="match status" value="1"/>
</dbReference>
<evidence type="ECO:0000313" key="3">
    <source>
        <dbReference type="Proteomes" id="UP001240150"/>
    </source>
</evidence>
<dbReference type="Proteomes" id="UP001240150">
    <property type="component" value="Chromosome"/>
</dbReference>
<name>A0ABY8W9N8_9ACTN</name>
<dbReference type="SUPFAM" id="SSF53474">
    <property type="entry name" value="alpha/beta-Hydrolases"/>
    <property type="match status" value="1"/>
</dbReference>
<protein>
    <submittedName>
        <fullName evidence="2">Lipase</fullName>
    </submittedName>
</protein>